<evidence type="ECO:0000256" key="1">
    <source>
        <dbReference type="SAM" id="Phobius"/>
    </source>
</evidence>
<dbReference type="SUPFAM" id="SSF81923">
    <property type="entry name" value="Double Clp-N motif"/>
    <property type="match status" value="1"/>
</dbReference>
<keyword evidence="1" id="KW-1133">Transmembrane helix</keyword>
<proteinExistence type="predicted"/>
<keyword evidence="3" id="KW-1185">Reference proteome</keyword>
<dbReference type="InterPro" id="IPR036628">
    <property type="entry name" value="Clp_N_dom_sf"/>
</dbReference>
<dbReference type="Proteomes" id="UP001500620">
    <property type="component" value="Unassembled WGS sequence"/>
</dbReference>
<dbReference type="RefSeq" id="WP_345139827.1">
    <property type="nucleotide sequence ID" value="NZ_BAABAT010000051.1"/>
</dbReference>
<evidence type="ECO:0000313" key="3">
    <source>
        <dbReference type="Proteomes" id="UP001500620"/>
    </source>
</evidence>
<gene>
    <name evidence="2" type="ORF">GCM10022255_098740</name>
</gene>
<evidence type="ECO:0000313" key="2">
    <source>
        <dbReference type="EMBL" id="GAA4262366.1"/>
    </source>
</evidence>
<keyword evidence="1" id="KW-0812">Transmembrane</keyword>
<dbReference type="EMBL" id="BAABAT010000051">
    <property type="protein sequence ID" value="GAA4262366.1"/>
    <property type="molecule type" value="Genomic_DNA"/>
</dbReference>
<keyword evidence="1" id="KW-0472">Membrane</keyword>
<organism evidence="2 3">
    <name type="scientific">Dactylosporangium darangshiense</name>
    <dbReference type="NCBI Taxonomy" id="579108"/>
    <lineage>
        <taxon>Bacteria</taxon>
        <taxon>Bacillati</taxon>
        <taxon>Actinomycetota</taxon>
        <taxon>Actinomycetes</taxon>
        <taxon>Micromonosporales</taxon>
        <taxon>Micromonosporaceae</taxon>
        <taxon>Dactylosporangium</taxon>
    </lineage>
</organism>
<accession>A0ABP8DRB2</accession>
<comment type="caution">
    <text evidence="2">The sequence shown here is derived from an EMBL/GenBank/DDBJ whole genome shotgun (WGS) entry which is preliminary data.</text>
</comment>
<sequence length="168" mass="17737">MFERTTIEARDVLQQLPGLARAGGRARMTLEDMAAAVQDAPGNTAPLWHGPPAEKTLVPGDQHVPFDDASRALLEEAAALAQREGAEHVGTEHLLAALVRTGPQDIVARLAERGATAESVDDLLAGLHGGIGIERPAAKPKPKMPRPVAIALLVLLVAVLFVFCVWGP</sequence>
<evidence type="ECO:0008006" key="4">
    <source>
        <dbReference type="Google" id="ProtNLM"/>
    </source>
</evidence>
<feature type="transmembrane region" description="Helical" evidence="1">
    <location>
        <begin position="148"/>
        <end position="166"/>
    </location>
</feature>
<protein>
    <recommendedName>
        <fullName evidence="4">Clp R domain-containing protein</fullName>
    </recommendedName>
</protein>
<reference evidence="3" key="1">
    <citation type="journal article" date="2019" name="Int. J. Syst. Evol. Microbiol.">
        <title>The Global Catalogue of Microorganisms (GCM) 10K type strain sequencing project: providing services to taxonomists for standard genome sequencing and annotation.</title>
        <authorList>
            <consortium name="The Broad Institute Genomics Platform"/>
            <consortium name="The Broad Institute Genome Sequencing Center for Infectious Disease"/>
            <person name="Wu L."/>
            <person name="Ma J."/>
        </authorList>
    </citation>
    <scope>NUCLEOTIDE SEQUENCE [LARGE SCALE GENOMIC DNA]</scope>
    <source>
        <strain evidence="3">JCM 17441</strain>
    </source>
</reference>
<name>A0ABP8DRB2_9ACTN</name>
<dbReference type="Gene3D" id="1.10.1780.10">
    <property type="entry name" value="Clp, N-terminal domain"/>
    <property type="match status" value="1"/>
</dbReference>